<protein>
    <submittedName>
        <fullName evidence="3">Uncharacterized protein</fullName>
    </submittedName>
</protein>
<gene>
    <name evidence="3" type="ORF">A1O3_02781</name>
</gene>
<evidence type="ECO:0000256" key="2">
    <source>
        <dbReference type="SAM" id="SignalP"/>
    </source>
</evidence>
<dbReference type="RefSeq" id="XP_007731111.1">
    <property type="nucleotide sequence ID" value="XM_007732921.1"/>
</dbReference>
<keyword evidence="2" id="KW-0732">Signal</keyword>
<dbReference type="HOGENOM" id="CLU_787553_0_0_1"/>
<sequence>MQPALLHFLFLVLASVVSAGPIHMKHHVIRHANEAQKRYVINELLTVTKGSPKKRQAFTQTVTGIDPFVTPTRKGTEDGSVPAVGVGGDNTSLLSLLTISPTQSSTTDGSAAGETSAAGANTSSDTNAAPGTGTAIKPNTAQTEVQPQATLTTTVQVQTTILETFTVTAEATVSATDGATQGAAPSVATPADGDQVEQPSATVTVVFVTAEPTFTGPTAGFTTLSPSPDTGGTAATTLPIATTGPNLDPNAASSNSEPSSTIAAARTSTEGVAFTSESSRESANTSTPGEPRPTTLSTASPFPDPETGPATVTAASSTTAADVAVVPVTPSPSQGQVTVTETETVTTTVTAR</sequence>
<feature type="region of interest" description="Disordered" evidence="1">
    <location>
        <begin position="101"/>
        <end position="144"/>
    </location>
</feature>
<feature type="chain" id="PRO_5004933352" evidence="2">
    <location>
        <begin position="20"/>
        <end position="352"/>
    </location>
</feature>
<dbReference type="STRING" id="1182542.W9Z5D5"/>
<dbReference type="Proteomes" id="UP000019478">
    <property type="component" value="Unassembled WGS sequence"/>
</dbReference>
<name>W9Z5D5_9EURO</name>
<feature type="compositionally biased region" description="Low complexity" evidence="1">
    <location>
        <begin position="309"/>
        <end position="318"/>
    </location>
</feature>
<feature type="signal peptide" evidence="2">
    <location>
        <begin position="1"/>
        <end position="19"/>
    </location>
</feature>
<evidence type="ECO:0000313" key="4">
    <source>
        <dbReference type="Proteomes" id="UP000019478"/>
    </source>
</evidence>
<feature type="compositionally biased region" description="Low complexity" evidence="1">
    <location>
        <begin position="101"/>
        <end position="124"/>
    </location>
</feature>
<proteinExistence type="predicted"/>
<feature type="compositionally biased region" description="Low complexity" evidence="1">
    <location>
        <begin position="249"/>
        <end position="260"/>
    </location>
</feature>
<feature type="compositionally biased region" description="Polar residues" evidence="1">
    <location>
        <begin position="224"/>
        <end position="245"/>
    </location>
</feature>
<dbReference type="OrthoDB" id="4161770at2759"/>
<evidence type="ECO:0000313" key="3">
    <source>
        <dbReference type="EMBL" id="EXJ89714.1"/>
    </source>
</evidence>
<organism evidence="3 4">
    <name type="scientific">Capronia epimyces CBS 606.96</name>
    <dbReference type="NCBI Taxonomy" id="1182542"/>
    <lineage>
        <taxon>Eukaryota</taxon>
        <taxon>Fungi</taxon>
        <taxon>Dikarya</taxon>
        <taxon>Ascomycota</taxon>
        <taxon>Pezizomycotina</taxon>
        <taxon>Eurotiomycetes</taxon>
        <taxon>Chaetothyriomycetidae</taxon>
        <taxon>Chaetothyriales</taxon>
        <taxon>Herpotrichiellaceae</taxon>
        <taxon>Capronia</taxon>
    </lineage>
</organism>
<keyword evidence="4" id="KW-1185">Reference proteome</keyword>
<reference evidence="3 4" key="1">
    <citation type="submission" date="2013-03" db="EMBL/GenBank/DDBJ databases">
        <title>The Genome Sequence of Capronia epimyces CBS 606.96.</title>
        <authorList>
            <consortium name="The Broad Institute Genomics Platform"/>
            <person name="Cuomo C."/>
            <person name="de Hoog S."/>
            <person name="Gorbushina A."/>
            <person name="Walker B."/>
            <person name="Young S.K."/>
            <person name="Zeng Q."/>
            <person name="Gargeya S."/>
            <person name="Fitzgerald M."/>
            <person name="Haas B."/>
            <person name="Abouelleil A."/>
            <person name="Allen A.W."/>
            <person name="Alvarado L."/>
            <person name="Arachchi H.M."/>
            <person name="Berlin A.M."/>
            <person name="Chapman S.B."/>
            <person name="Gainer-Dewar J."/>
            <person name="Goldberg J."/>
            <person name="Griggs A."/>
            <person name="Gujja S."/>
            <person name="Hansen M."/>
            <person name="Howarth C."/>
            <person name="Imamovic A."/>
            <person name="Ireland A."/>
            <person name="Larimer J."/>
            <person name="McCowan C."/>
            <person name="Murphy C."/>
            <person name="Pearson M."/>
            <person name="Poon T.W."/>
            <person name="Priest M."/>
            <person name="Roberts A."/>
            <person name="Saif S."/>
            <person name="Shea T."/>
            <person name="Sisk P."/>
            <person name="Sykes S."/>
            <person name="Wortman J."/>
            <person name="Nusbaum C."/>
            <person name="Birren B."/>
        </authorList>
    </citation>
    <scope>NUCLEOTIDE SEQUENCE [LARGE SCALE GENOMIC DNA]</scope>
    <source>
        <strain evidence="3 4">CBS 606.96</strain>
    </source>
</reference>
<feature type="compositionally biased region" description="Polar residues" evidence="1">
    <location>
        <begin position="266"/>
        <end position="300"/>
    </location>
</feature>
<dbReference type="eggNOG" id="KOG1216">
    <property type="taxonomic scope" value="Eukaryota"/>
</dbReference>
<dbReference type="GeneID" id="19166911"/>
<dbReference type="AlphaFoldDB" id="W9Z5D5"/>
<dbReference type="EMBL" id="AMGY01000002">
    <property type="protein sequence ID" value="EXJ89714.1"/>
    <property type="molecule type" value="Genomic_DNA"/>
</dbReference>
<comment type="caution">
    <text evidence="3">The sequence shown here is derived from an EMBL/GenBank/DDBJ whole genome shotgun (WGS) entry which is preliminary data.</text>
</comment>
<evidence type="ECO:0000256" key="1">
    <source>
        <dbReference type="SAM" id="MobiDB-lite"/>
    </source>
</evidence>
<accession>W9Z5D5</accession>
<feature type="region of interest" description="Disordered" evidence="1">
    <location>
        <begin position="217"/>
        <end position="318"/>
    </location>
</feature>